<dbReference type="Proteomes" id="UP001177003">
    <property type="component" value="Chromosome 7"/>
</dbReference>
<organism evidence="1 2">
    <name type="scientific">Lactuca saligna</name>
    <name type="common">Willowleaf lettuce</name>
    <dbReference type="NCBI Taxonomy" id="75948"/>
    <lineage>
        <taxon>Eukaryota</taxon>
        <taxon>Viridiplantae</taxon>
        <taxon>Streptophyta</taxon>
        <taxon>Embryophyta</taxon>
        <taxon>Tracheophyta</taxon>
        <taxon>Spermatophyta</taxon>
        <taxon>Magnoliopsida</taxon>
        <taxon>eudicotyledons</taxon>
        <taxon>Gunneridae</taxon>
        <taxon>Pentapetalae</taxon>
        <taxon>asterids</taxon>
        <taxon>campanulids</taxon>
        <taxon>Asterales</taxon>
        <taxon>Asteraceae</taxon>
        <taxon>Cichorioideae</taxon>
        <taxon>Cichorieae</taxon>
        <taxon>Lactucinae</taxon>
        <taxon>Lactuca</taxon>
    </lineage>
</organism>
<evidence type="ECO:0000313" key="2">
    <source>
        <dbReference type="Proteomes" id="UP001177003"/>
    </source>
</evidence>
<accession>A0AA35ZGK7</accession>
<reference evidence="1" key="1">
    <citation type="submission" date="2023-04" db="EMBL/GenBank/DDBJ databases">
        <authorList>
            <person name="Vijverberg K."/>
            <person name="Xiong W."/>
            <person name="Schranz E."/>
        </authorList>
    </citation>
    <scope>NUCLEOTIDE SEQUENCE</scope>
</reference>
<sequence>MSYIILSDAHSGLYLNGEDELELEEVVRPIDIDKVKKRGFRRIHRELEEEMSFKREGFEAVGRSVFLIFECNCSCRRACFTPLSSICELDRLHCRSISLGF</sequence>
<dbReference type="EMBL" id="OX465083">
    <property type="protein sequence ID" value="CAI9292220.1"/>
    <property type="molecule type" value="Genomic_DNA"/>
</dbReference>
<keyword evidence="2" id="KW-1185">Reference proteome</keyword>
<dbReference type="AlphaFoldDB" id="A0AA35ZGK7"/>
<gene>
    <name evidence="1" type="ORF">LSALG_LOCUS31312</name>
</gene>
<evidence type="ECO:0000313" key="1">
    <source>
        <dbReference type="EMBL" id="CAI9292220.1"/>
    </source>
</evidence>
<proteinExistence type="predicted"/>
<name>A0AA35ZGK7_LACSI</name>
<protein>
    <submittedName>
        <fullName evidence="1">Uncharacterized protein</fullName>
    </submittedName>
</protein>